<protein>
    <recommendedName>
        <fullName evidence="1">Zinc finger CGNR domain-containing protein</fullName>
    </recommendedName>
</protein>
<dbReference type="Gene3D" id="1.10.3300.10">
    <property type="entry name" value="Jann2411-like domain"/>
    <property type="match status" value="1"/>
</dbReference>
<keyword evidence="3" id="KW-1185">Reference proteome</keyword>
<comment type="caution">
    <text evidence="2">The sequence shown here is derived from an EMBL/GenBank/DDBJ whole genome shotgun (WGS) entry which is preliminary data.</text>
</comment>
<dbReference type="PANTHER" id="PTHR35525">
    <property type="entry name" value="BLL6575 PROTEIN"/>
    <property type="match status" value="1"/>
</dbReference>
<dbReference type="InterPro" id="IPR010852">
    <property type="entry name" value="ABATE"/>
</dbReference>
<reference evidence="2" key="1">
    <citation type="journal article" date="2014" name="Int. J. Syst. Evol. Microbiol.">
        <title>Complete genome sequence of Corynebacterium casei LMG S-19264T (=DSM 44701T), isolated from a smear-ripened cheese.</title>
        <authorList>
            <consortium name="US DOE Joint Genome Institute (JGI-PGF)"/>
            <person name="Walter F."/>
            <person name="Albersmeier A."/>
            <person name="Kalinowski J."/>
            <person name="Ruckert C."/>
        </authorList>
    </citation>
    <scope>NUCLEOTIDE SEQUENCE</scope>
    <source>
        <strain evidence="2">CGMCC 4.7138</strain>
    </source>
</reference>
<dbReference type="InterPro" id="IPR021005">
    <property type="entry name" value="Znf_CGNR"/>
</dbReference>
<sequence>MSWRYDCVEPAETVRKVLSLTAEAGMTEDVRRVFRMDNEVLAFRFTATVSDRAGMAPRERLTDPARLKMWLQATGLDAADVSLTDLKDAVELREAIYRIGSAIAAGEQPDSKDVRTLNTVAAAGHAKAALKGDLAGWHLTETTPVGDALGVLATDAIHILGGPHRSRIKNCEGPGCAGLFLDTSRGANRRWCSMNTCGNKVKKARLAES</sequence>
<accession>A0A8H9H754</accession>
<organism evidence="2 3">
    <name type="scientific">Microbispora bryophytorum</name>
    <dbReference type="NCBI Taxonomy" id="1460882"/>
    <lineage>
        <taxon>Bacteria</taxon>
        <taxon>Bacillati</taxon>
        <taxon>Actinomycetota</taxon>
        <taxon>Actinomycetes</taxon>
        <taxon>Streptosporangiales</taxon>
        <taxon>Streptosporangiaceae</taxon>
        <taxon>Microbispora</taxon>
    </lineage>
</organism>
<evidence type="ECO:0000313" key="2">
    <source>
        <dbReference type="EMBL" id="GGO27182.1"/>
    </source>
</evidence>
<dbReference type="Pfam" id="PF11706">
    <property type="entry name" value="zf-CGNR"/>
    <property type="match status" value="1"/>
</dbReference>
<name>A0A8H9H754_9ACTN</name>
<dbReference type="InterPro" id="IPR023286">
    <property type="entry name" value="ABATE_dom_sf"/>
</dbReference>
<evidence type="ECO:0000313" key="3">
    <source>
        <dbReference type="Proteomes" id="UP000653480"/>
    </source>
</evidence>
<reference evidence="2" key="2">
    <citation type="submission" date="2020-09" db="EMBL/GenBank/DDBJ databases">
        <authorList>
            <person name="Sun Q."/>
            <person name="Zhou Y."/>
        </authorList>
    </citation>
    <scope>NUCLEOTIDE SEQUENCE</scope>
    <source>
        <strain evidence="2">CGMCC 4.7138</strain>
    </source>
</reference>
<evidence type="ECO:0000259" key="1">
    <source>
        <dbReference type="Pfam" id="PF11706"/>
    </source>
</evidence>
<dbReference type="SUPFAM" id="SSF160904">
    <property type="entry name" value="Jann2411-like"/>
    <property type="match status" value="1"/>
</dbReference>
<feature type="domain" description="Zinc finger CGNR" evidence="1">
    <location>
        <begin position="167"/>
        <end position="206"/>
    </location>
</feature>
<dbReference type="AlphaFoldDB" id="A0A8H9H754"/>
<dbReference type="PANTHER" id="PTHR35525:SF3">
    <property type="entry name" value="BLL6575 PROTEIN"/>
    <property type="match status" value="1"/>
</dbReference>
<gene>
    <name evidence="2" type="ORF">GCM10011574_60340</name>
</gene>
<dbReference type="Proteomes" id="UP000653480">
    <property type="component" value="Unassembled WGS sequence"/>
</dbReference>
<proteinExistence type="predicted"/>
<dbReference type="EMBL" id="BMMN01000015">
    <property type="protein sequence ID" value="GGO27182.1"/>
    <property type="molecule type" value="Genomic_DNA"/>
</dbReference>
<dbReference type="Pfam" id="PF07336">
    <property type="entry name" value="ABATE"/>
    <property type="match status" value="1"/>
</dbReference>